<evidence type="ECO:0000313" key="3">
    <source>
        <dbReference type="Proteomes" id="UP000318815"/>
    </source>
</evidence>
<organism evidence="2 3">
    <name type="scientific">Chitinophaga pinensis</name>
    <dbReference type="NCBI Taxonomy" id="79329"/>
    <lineage>
        <taxon>Bacteria</taxon>
        <taxon>Pseudomonadati</taxon>
        <taxon>Bacteroidota</taxon>
        <taxon>Chitinophagia</taxon>
        <taxon>Chitinophagales</taxon>
        <taxon>Chitinophagaceae</taxon>
        <taxon>Chitinophaga</taxon>
    </lineage>
</organism>
<name>A0A5C6LXP7_9BACT</name>
<dbReference type="InterPro" id="IPR026444">
    <property type="entry name" value="Secre_tail"/>
</dbReference>
<feature type="domain" description="Secretion system C-terminal sorting" evidence="1">
    <location>
        <begin position="75"/>
        <end position="141"/>
    </location>
</feature>
<evidence type="ECO:0000259" key="1">
    <source>
        <dbReference type="Pfam" id="PF18962"/>
    </source>
</evidence>
<reference evidence="2 3" key="1">
    <citation type="submission" date="2019-08" db="EMBL/GenBank/DDBJ databases">
        <title>Whole genome sequencing of chitin degrading bacteria Chitinophaga pinensis YS16.</title>
        <authorList>
            <person name="Singh R.P."/>
            <person name="Manchanda G."/>
            <person name="Maurya I.K."/>
            <person name="Joshi N.K."/>
            <person name="Srivastava A.K."/>
        </authorList>
    </citation>
    <scope>NUCLEOTIDE SEQUENCE [LARGE SCALE GENOMIC DNA]</scope>
    <source>
        <strain evidence="2 3">YS-16</strain>
    </source>
</reference>
<gene>
    <name evidence="2" type="ORF">FEF09_02455</name>
</gene>
<comment type="caution">
    <text evidence="2">The sequence shown here is derived from an EMBL/GenBank/DDBJ whole genome shotgun (WGS) entry which is preliminary data.</text>
</comment>
<keyword evidence="3" id="KW-1185">Reference proteome</keyword>
<dbReference type="Pfam" id="PF18962">
    <property type="entry name" value="Por_Secre_tail"/>
    <property type="match status" value="1"/>
</dbReference>
<dbReference type="AlphaFoldDB" id="A0A5C6LXP7"/>
<sequence>MASLLIWLAICYFYIRRYCGINQVIFEKIFIFASMWKTSTLLFSCFFCLLSLVGKAQSAKTTPFSDGGNKLVKAYPNPASSRINFELQNNNEQGYEIIVFNFLGKRIDQIKNLNARTTVELDKYYSGLYIFQLRDKQGNLVESGKFNVVK</sequence>
<dbReference type="OrthoDB" id="667194at2"/>
<proteinExistence type="predicted"/>
<protein>
    <submittedName>
        <fullName evidence="2">T9SS type A sorting domain-containing protein</fullName>
    </submittedName>
</protein>
<dbReference type="EMBL" id="VOHS01000002">
    <property type="protein sequence ID" value="TWW02023.1"/>
    <property type="molecule type" value="Genomic_DNA"/>
</dbReference>
<accession>A0A5C6LXP7</accession>
<dbReference type="Proteomes" id="UP000318815">
    <property type="component" value="Unassembled WGS sequence"/>
</dbReference>
<dbReference type="NCBIfam" id="TIGR04183">
    <property type="entry name" value="Por_Secre_tail"/>
    <property type="match status" value="1"/>
</dbReference>
<evidence type="ECO:0000313" key="2">
    <source>
        <dbReference type="EMBL" id="TWW02023.1"/>
    </source>
</evidence>